<feature type="signal peptide" evidence="2">
    <location>
        <begin position="1"/>
        <end position="31"/>
    </location>
</feature>
<organism evidence="3 4">
    <name type="scientific">Dimargaris cristalligena</name>
    <dbReference type="NCBI Taxonomy" id="215637"/>
    <lineage>
        <taxon>Eukaryota</taxon>
        <taxon>Fungi</taxon>
        <taxon>Fungi incertae sedis</taxon>
        <taxon>Zoopagomycota</taxon>
        <taxon>Kickxellomycotina</taxon>
        <taxon>Dimargaritomycetes</taxon>
        <taxon>Dimargaritales</taxon>
        <taxon>Dimargaritaceae</taxon>
        <taxon>Dimargaris</taxon>
    </lineage>
</organism>
<feature type="chain" id="PRO_5020562286" description="3D domain-containing protein" evidence="2">
    <location>
        <begin position="32"/>
        <end position="257"/>
    </location>
</feature>
<dbReference type="STRING" id="215637.A0A4P9ZK57"/>
<dbReference type="CDD" id="cd22785">
    <property type="entry name" value="DPBB_MltA-like"/>
    <property type="match status" value="1"/>
</dbReference>
<dbReference type="EMBL" id="ML003849">
    <property type="protein sequence ID" value="RKP33463.1"/>
    <property type="molecule type" value="Genomic_DNA"/>
</dbReference>
<sequence>MPRSFRLVSLLSAYALVAAAMWLSLSPVAEALPAGEHVPADGRDRHTTHPAMRRSHVFNSDPGTKVLTSEELKNEELTNKESTRDSSGESKSVKLTFYWGEVQTEADSGDVILGTCSGKKLASVSEAFADAAVMEGTATLSNGKTINLGGCDCENYMCFMETDGPIGTKGNTLVPYYSVAAKNISYGTTLMVDQLKGVKLPNGKTHNGCVRVDDEGWGLVNNQIDWYVVTEANYKSLNKLVTEEKVDITIQDCSIDE</sequence>
<reference evidence="4" key="1">
    <citation type="journal article" date="2018" name="Nat. Microbiol.">
        <title>Leveraging single-cell genomics to expand the fungal tree of life.</title>
        <authorList>
            <person name="Ahrendt S.R."/>
            <person name="Quandt C.A."/>
            <person name="Ciobanu D."/>
            <person name="Clum A."/>
            <person name="Salamov A."/>
            <person name="Andreopoulos B."/>
            <person name="Cheng J.F."/>
            <person name="Woyke T."/>
            <person name="Pelin A."/>
            <person name="Henrissat B."/>
            <person name="Reynolds N.K."/>
            <person name="Benny G.L."/>
            <person name="Smith M.E."/>
            <person name="James T.Y."/>
            <person name="Grigoriev I.V."/>
        </authorList>
    </citation>
    <scope>NUCLEOTIDE SEQUENCE [LARGE SCALE GENOMIC DNA]</scope>
    <source>
        <strain evidence="4">RSA 468</strain>
    </source>
</reference>
<keyword evidence="2" id="KW-0732">Signal</keyword>
<keyword evidence="4" id="KW-1185">Reference proteome</keyword>
<gene>
    <name evidence="3" type="ORF">BJ085DRAFT_35375</name>
</gene>
<evidence type="ECO:0008006" key="5">
    <source>
        <dbReference type="Google" id="ProtNLM"/>
    </source>
</evidence>
<feature type="region of interest" description="Disordered" evidence="1">
    <location>
        <begin position="36"/>
        <end position="64"/>
    </location>
</feature>
<name>A0A4P9ZK57_9FUNG</name>
<protein>
    <recommendedName>
        <fullName evidence="5">3D domain-containing protein</fullName>
    </recommendedName>
</protein>
<evidence type="ECO:0000256" key="1">
    <source>
        <dbReference type="SAM" id="MobiDB-lite"/>
    </source>
</evidence>
<evidence type="ECO:0000256" key="2">
    <source>
        <dbReference type="SAM" id="SignalP"/>
    </source>
</evidence>
<dbReference type="AlphaFoldDB" id="A0A4P9ZK57"/>
<evidence type="ECO:0000313" key="3">
    <source>
        <dbReference type="EMBL" id="RKP33463.1"/>
    </source>
</evidence>
<dbReference type="Proteomes" id="UP000268162">
    <property type="component" value="Unassembled WGS sequence"/>
</dbReference>
<accession>A0A4P9ZK57</accession>
<proteinExistence type="predicted"/>
<evidence type="ECO:0000313" key="4">
    <source>
        <dbReference type="Proteomes" id="UP000268162"/>
    </source>
</evidence>
<feature type="compositionally biased region" description="Basic and acidic residues" evidence="1">
    <location>
        <begin position="38"/>
        <end position="47"/>
    </location>
</feature>